<dbReference type="EMBL" id="JAHRIP010089044">
    <property type="protein sequence ID" value="MEQ2316498.1"/>
    <property type="molecule type" value="Genomic_DNA"/>
</dbReference>
<accession>A0ABV1AD52</accession>
<dbReference type="Pfam" id="PF15191">
    <property type="entry name" value="Synaptonemal_3"/>
    <property type="match status" value="1"/>
</dbReference>
<evidence type="ECO:0000256" key="1">
    <source>
        <dbReference type="SAM" id="MobiDB-lite"/>
    </source>
</evidence>
<name>A0ABV1AD52_9TELE</name>
<feature type="region of interest" description="Disordered" evidence="1">
    <location>
        <begin position="82"/>
        <end position="104"/>
    </location>
</feature>
<dbReference type="InterPro" id="IPR028145">
    <property type="entry name" value="Synaptonemal_3"/>
</dbReference>
<dbReference type="Proteomes" id="UP001469553">
    <property type="component" value="Unassembled WGS sequence"/>
</dbReference>
<organism evidence="2 3">
    <name type="scientific">Ameca splendens</name>
    <dbReference type="NCBI Taxonomy" id="208324"/>
    <lineage>
        <taxon>Eukaryota</taxon>
        <taxon>Metazoa</taxon>
        <taxon>Chordata</taxon>
        <taxon>Craniata</taxon>
        <taxon>Vertebrata</taxon>
        <taxon>Euteleostomi</taxon>
        <taxon>Actinopterygii</taxon>
        <taxon>Neopterygii</taxon>
        <taxon>Teleostei</taxon>
        <taxon>Neoteleostei</taxon>
        <taxon>Acanthomorphata</taxon>
        <taxon>Ovalentaria</taxon>
        <taxon>Atherinomorphae</taxon>
        <taxon>Cyprinodontiformes</taxon>
        <taxon>Goodeidae</taxon>
        <taxon>Ameca</taxon>
    </lineage>
</organism>
<sequence>MHRLQFSTMEDSSFSTVPSRSSTDMCELNKDLEKITEDVENISVQLTWMAYDMVTLRTGFEMDACMRELEDACSRCRAAVFGEPEPQPETKAGAENADSSQTVD</sequence>
<comment type="caution">
    <text evidence="2">The sequence shown here is derived from an EMBL/GenBank/DDBJ whole genome shotgun (WGS) entry which is preliminary data.</text>
</comment>
<dbReference type="PANTHER" id="PTHR36686:SF1">
    <property type="entry name" value="SYNAPTONEMAL COMPLEX CENTRAL ELEMENT PROTEIN 3"/>
    <property type="match status" value="1"/>
</dbReference>
<gene>
    <name evidence="2" type="ORF">AMECASPLE_033062</name>
</gene>
<proteinExistence type="predicted"/>
<feature type="compositionally biased region" description="Polar residues" evidence="1">
    <location>
        <begin position="1"/>
        <end position="11"/>
    </location>
</feature>
<reference evidence="2 3" key="1">
    <citation type="submission" date="2021-06" db="EMBL/GenBank/DDBJ databases">
        <authorList>
            <person name="Palmer J.M."/>
        </authorList>
    </citation>
    <scope>NUCLEOTIDE SEQUENCE [LARGE SCALE GENOMIC DNA]</scope>
    <source>
        <strain evidence="2 3">AS_MEX2019</strain>
        <tissue evidence="2">Muscle</tissue>
    </source>
</reference>
<evidence type="ECO:0000313" key="2">
    <source>
        <dbReference type="EMBL" id="MEQ2316498.1"/>
    </source>
</evidence>
<keyword evidence="3" id="KW-1185">Reference proteome</keyword>
<dbReference type="PANTHER" id="PTHR36686">
    <property type="entry name" value="SYNAPTONEMAL COMPLEX CENTRAL ELEMENT PROTEIN 3"/>
    <property type="match status" value="1"/>
</dbReference>
<feature type="compositionally biased region" description="Low complexity" evidence="1">
    <location>
        <begin position="12"/>
        <end position="22"/>
    </location>
</feature>
<protein>
    <submittedName>
        <fullName evidence="2">Uncharacterized protein</fullName>
    </submittedName>
</protein>
<evidence type="ECO:0000313" key="3">
    <source>
        <dbReference type="Proteomes" id="UP001469553"/>
    </source>
</evidence>
<feature type="region of interest" description="Disordered" evidence="1">
    <location>
        <begin position="1"/>
        <end position="23"/>
    </location>
</feature>